<accession>A0ACB9RYU1</accession>
<sequence length="126" mass="13943">MKHKVKSLTCLSKTRSRKRFSEGEIPLLWDRVSLTLGMHVSSLSREVYESHAGDFTTLKVIHFFRPPGLIRIVGESSILASHAGVFTKPKLEIPKGKGVANAGPTLGKHPCPNDFVCRKQGQYSVD</sequence>
<protein>
    <submittedName>
        <fullName evidence="1">Uncharacterized protein</fullName>
    </submittedName>
</protein>
<proteinExistence type="predicted"/>
<dbReference type="Proteomes" id="UP001057402">
    <property type="component" value="Chromosome 2"/>
</dbReference>
<gene>
    <name evidence="1" type="ORF">MLD38_002446</name>
</gene>
<evidence type="ECO:0000313" key="2">
    <source>
        <dbReference type="Proteomes" id="UP001057402"/>
    </source>
</evidence>
<keyword evidence="2" id="KW-1185">Reference proteome</keyword>
<evidence type="ECO:0000313" key="1">
    <source>
        <dbReference type="EMBL" id="KAI4384270.1"/>
    </source>
</evidence>
<reference evidence="2" key="1">
    <citation type="journal article" date="2023" name="Front. Plant Sci.">
        <title>Chromosomal-level genome assembly of Melastoma candidum provides insights into trichome evolution.</title>
        <authorList>
            <person name="Zhong Y."/>
            <person name="Wu W."/>
            <person name="Sun C."/>
            <person name="Zou P."/>
            <person name="Liu Y."/>
            <person name="Dai S."/>
            <person name="Zhou R."/>
        </authorList>
    </citation>
    <scope>NUCLEOTIDE SEQUENCE [LARGE SCALE GENOMIC DNA]</scope>
</reference>
<dbReference type="EMBL" id="CM042881">
    <property type="protein sequence ID" value="KAI4384270.1"/>
    <property type="molecule type" value="Genomic_DNA"/>
</dbReference>
<name>A0ACB9RYU1_9MYRT</name>
<comment type="caution">
    <text evidence="1">The sequence shown here is derived from an EMBL/GenBank/DDBJ whole genome shotgun (WGS) entry which is preliminary data.</text>
</comment>
<organism evidence="1 2">
    <name type="scientific">Melastoma candidum</name>
    <dbReference type="NCBI Taxonomy" id="119954"/>
    <lineage>
        <taxon>Eukaryota</taxon>
        <taxon>Viridiplantae</taxon>
        <taxon>Streptophyta</taxon>
        <taxon>Embryophyta</taxon>
        <taxon>Tracheophyta</taxon>
        <taxon>Spermatophyta</taxon>
        <taxon>Magnoliopsida</taxon>
        <taxon>eudicotyledons</taxon>
        <taxon>Gunneridae</taxon>
        <taxon>Pentapetalae</taxon>
        <taxon>rosids</taxon>
        <taxon>malvids</taxon>
        <taxon>Myrtales</taxon>
        <taxon>Melastomataceae</taxon>
        <taxon>Melastomatoideae</taxon>
        <taxon>Melastomateae</taxon>
        <taxon>Melastoma</taxon>
    </lineage>
</organism>